<dbReference type="SUPFAM" id="SSF48403">
    <property type="entry name" value="Ankyrin repeat"/>
    <property type="match status" value="1"/>
</dbReference>
<dbReference type="PANTHER" id="PTHR46307:SF2">
    <property type="entry name" value="HISTONE-LYSINE N-METHYLTRANSFERASE EHMT1"/>
    <property type="match status" value="1"/>
</dbReference>
<dbReference type="GO" id="GO:0000785">
    <property type="term" value="C:chromatin"/>
    <property type="evidence" value="ECO:0007669"/>
    <property type="project" value="TreeGrafter"/>
</dbReference>
<organism evidence="2 3">
    <name type="scientific">Bos mutus</name>
    <name type="common">wild yak</name>
    <dbReference type="NCBI Taxonomy" id="72004"/>
    <lineage>
        <taxon>Eukaryota</taxon>
        <taxon>Metazoa</taxon>
        <taxon>Chordata</taxon>
        <taxon>Craniata</taxon>
        <taxon>Vertebrata</taxon>
        <taxon>Euteleostomi</taxon>
        <taxon>Mammalia</taxon>
        <taxon>Eutheria</taxon>
        <taxon>Laurasiatheria</taxon>
        <taxon>Artiodactyla</taxon>
        <taxon>Ruminantia</taxon>
        <taxon>Pecora</taxon>
        <taxon>Bovidae</taxon>
        <taxon>Bovinae</taxon>
        <taxon>Bos</taxon>
    </lineage>
</organism>
<dbReference type="PROSITE" id="PS50088">
    <property type="entry name" value="ANK_REPEAT"/>
    <property type="match status" value="2"/>
</dbReference>
<feature type="repeat" description="ANK" evidence="1">
    <location>
        <begin position="16"/>
        <end position="48"/>
    </location>
</feature>
<proteinExistence type="predicted"/>
<sequence length="89" mass="9701">MLVDGIDPNFKMEHQNKRSPLHAAAEAGHVDICHMLIQAGANIDTCSEDQRTPLMEAAENNHLDAVKYLIKAGALVDPKDAEGSTSYKQ</sequence>
<evidence type="ECO:0000313" key="2">
    <source>
        <dbReference type="EMBL" id="MXQ93915.1"/>
    </source>
</evidence>
<dbReference type="Gene3D" id="1.25.40.20">
    <property type="entry name" value="Ankyrin repeat-containing domain"/>
    <property type="match status" value="1"/>
</dbReference>
<evidence type="ECO:0000256" key="1">
    <source>
        <dbReference type="PROSITE-ProRule" id="PRU00023"/>
    </source>
</evidence>
<dbReference type="SMART" id="SM00248">
    <property type="entry name" value="ANK"/>
    <property type="match status" value="2"/>
</dbReference>
<feature type="repeat" description="ANK" evidence="1">
    <location>
        <begin position="49"/>
        <end position="81"/>
    </location>
</feature>
<comment type="caution">
    <text evidence="2">The sequence shown here is derived from an EMBL/GenBank/DDBJ whole genome shotgun (WGS) entry which is preliminary data.</text>
</comment>
<dbReference type="Pfam" id="PF12796">
    <property type="entry name" value="Ank_2"/>
    <property type="match status" value="1"/>
</dbReference>
<keyword evidence="1" id="KW-0040">ANK repeat</keyword>
<dbReference type="Proteomes" id="UP000322234">
    <property type="component" value="Unassembled WGS sequence"/>
</dbReference>
<dbReference type="GO" id="GO:0002039">
    <property type="term" value="F:p53 binding"/>
    <property type="evidence" value="ECO:0007669"/>
    <property type="project" value="InterPro"/>
</dbReference>
<dbReference type="InterPro" id="IPR043550">
    <property type="entry name" value="EHMT1/EHMT2"/>
</dbReference>
<name>A0A6B0RVR0_9CETA</name>
<dbReference type="PANTHER" id="PTHR46307">
    <property type="entry name" value="G9A, ISOFORM B"/>
    <property type="match status" value="1"/>
</dbReference>
<protein>
    <submittedName>
        <fullName evidence="2">Uncharacterized protein</fullName>
    </submittedName>
</protein>
<gene>
    <name evidence="2" type="ORF">E5288_WYG022062</name>
</gene>
<dbReference type="AlphaFoldDB" id="A0A6B0RVR0"/>
<dbReference type="GO" id="GO:0046974">
    <property type="term" value="F:histone H3K9 methyltransferase activity"/>
    <property type="evidence" value="ECO:0007669"/>
    <property type="project" value="TreeGrafter"/>
</dbReference>
<dbReference type="PROSITE" id="PS50297">
    <property type="entry name" value="ANK_REP_REGION"/>
    <property type="match status" value="2"/>
</dbReference>
<evidence type="ECO:0000313" key="3">
    <source>
        <dbReference type="Proteomes" id="UP000322234"/>
    </source>
</evidence>
<dbReference type="EMBL" id="VBQZ03000101">
    <property type="protein sequence ID" value="MXQ93915.1"/>
    <property type="molecule type" value="Genomic_DNA"/>
</dbReference>
<dbReference type="InterPro" id="IPR002110">
    <property type="entry name" value="Ankyrin_rpt"/>
</dbReference>
<keyword evidence="3" id="KW-1185">Reference proteome</keyword>
<dbReference type="InterPro" id="IPR036770">
    <property type="entry name" value="Ankyrin_rpt-contain_sf"/>
</dbReference>
<reference evidence="2" key="1">
    <citation type="submission" date="2019-10" db="EMBL/GenBank/DDBJ databases">
        <title>The sequence and de novo assembly of the wild yak genome.</title>
        <authorList>
            <person name="Liu Y."/>
        </authorList>
    </citation>
    <scope>NUCLEOTIDE SEQUENCE [LARGE SCALE GENOMIC DNA]</scope>
    <source>
        <strain evidence="2">WY2019</strain>
    </source>
</reference>
<accession>A0A6B0RVR0</accession>
<dbReference type="GO" id="GO:0000122">
    <property type="term" value="P:negative regulation of transcription by RNA polymerase II"/>
    <property type="evidence" value="ECO:0007669"/>
    <property type="project" value="TreeGrafter"/>
</dbReference>
<dbReference type="GO" id="GO:0005634">
    <property type="term" value="C:nucleus"/>
    <property type="evidence" value="ECO:0007669"/>
    <property type="project" value="TreeGrafter"/>
</dbReference>